<feature type="binding site" evidence="2">
    <location>
        <position position="107"/>
    </location>
    <ligand>
        <name>substrate</name>
    </ligand>
</feature>
<keyword evidence="2" id="KW-0862">Zinc</keyword>
<comment type="caution">
    <text evidence="4">The sequence shown here is derived from an EMBL/GenBank/DDBJ whole genome shotgun (WGS) entry which is preliminary data.</text>
</comment>
<comment type="similarity">
    <text evidence="1">Belongs to the SMP-30/CGR1 family.</text>
</comment>
<keyword evidence="2" id="KW-0479">Metal-binding</keyword>
<sequence>MNMNTHIKATLAIDVKNTIGEGPLWDARGNRLLWCDNALGIVQEAQSNNNIDWHIGRRWTLNRHIGGAVPRKNGGIIVVAGIDILALDGDGHITQFAQLDADPKKVRANDVKCDAKGRLWVGTLGNDILTSTGEVIEGQGALYRIDPDGTITTILSHVTLSNGLDWSPDGTTSFYYVDSHTLAVDIFDFDATEGTLHNRRCFKAFAKGEGIPNGLVVDHEGHVWLALMGSGEIHRYSPAGELIAKVRVSTPAVTSCTFGGVHGDNLFITSAGRKLPDITNNLYGLSQEVVEHSATAPGAGGLFVCQPGVSGPAATPFAG</sequence>
<feature type="binding site" evidence="2">
    <location>
        <position position="21"/>
    </location>
    <ligand>
        <name>a divalent metal cation</name>
        <dbReference type="ChEBI" id="CHEBI:60240"/>
    </ligand>
</feature>
<gene>
    <name evidence="4" type="ORF">Xsto_02025</name>
</gene>
<dbReference type="PANTHER" id="PTHR10907">
    <property type="entry name" value="REGUCALCIN"/>
    <property type="match status" value="1"/>
</dbReference>
<dbReference type="InterPro" id="IPR005511">
    <property type="entry name" value="SMP-30"/>
</dbReference>
<dbReference type="Gene3D" id="2.120.10.30">
    <property type="entry name" value="TolB, C-terminal domain"/>
    <property type="match status" value="1"/>
</dbReference>
<dbReference type="RefSeq" id="WP_099124973.1">
    <property type="nucleotide sequence ID" value="NZ_CAWNRH010000068.1"/>
</dbReference>
<dbReference type="Proteomes" id="UP000222366">
    <property type="component" value="Unassembled WGS sequence"/>
</dbReference>
<name>A0A2D0KQD4_9GAMM</name>
<dbReference type="PANTHER" id="PTHR10907:SF47">
    <property type="entry name" value="REGUCALCIN"/>
    <property type="match status" value="1"/>
</dbReference>
<dbReference type="PRINTS" id="PR01790">
    <property type="entry name" value="SMP30FAMILY"/>
</dbReference>
<feature type="binding site" evidence="2">
    <location>
        <position position="109"/>
    </location>
    <ligand>
        <name>substrate</name>
    </ligand>
</feature>
<evidence type="ECO:0000313" key="5">
    <source>
        <dbReference type="Proteomes" id="UP000222366"/>
    </source>
</evidence>
<dbReference type="GO" id="GO:0019853">
    <property type="term" value="P:L-ascorbic acid biosynthetic process"/>
    <property type="evidence" value="ECO:0007669"/>
    <property type="project" value="TreeGrafter"/>
</dbReference>
<dbReference type="InterPro" id="IPR013658">
    <property type="entry name" value="SGL"/>
</dbReference>
<dbReference type="GO" id="GO:0004341">
    <property type="term" value="F:gluconolactonase activity"/>
    <property type="evidence" value="ECO:0007669"/>
    <property type="project" value="TreeGrafter"/>
</dbReference>
<proteinExistence type="inferred from homology"/>
<evidence type="ECO:0000259" key="3">
    <source>
        <dbReference type="Pfam" id="PF08450"/>
    </source>
</evidence>
<organism evidence="4 5">
    <name type="scientific">Xenorhabdus stockiae</name>
    <dbReference type="NCBI Taxonomy" id="351614"/>
    <lineage>
        <taxon>Bacteria</taxon>
        <taxon>Pseudomonadati</taxon>
        <taxon>Pseudomonadota</taxon>
        <taxon>Gammaproteobacteria</taxon>
        <taxon>Enterobacterales</taxon>
        <taxon>Morganellaceae</taxon>
        <taxon>Xenorhabdus</taxon>
    </lineage>
</organism>
<dbReference type="InterPro" id="IPR011042">
    <property type="entry name" value="6-blade_b-propeller_TolB-like"/>
</dbReference>
<comment type="cofactor">
    <cofactor evidence="2">
        <name>Zn(2+)</name>
        <dbReference type="ChEBI" id="CHEBI:29105"/>
    </cofactor>
    <text evidence="2">Binds 1 divalent metal cation per subunit.</text>
</comment>
<feature type="binding site" evidence="2">
    <location>
        <position position="162"/>
    </location>
    <ligand>
        <name>a divalent metal cation</name>
        <dbReference type="ChEBI" id="CHEBI:60240"/>
    </ligand>
</feature>
<dbReference type="GO" id="GO:0005509">
    <property type="term" value="F:calcium ion binding"/>
    <property type="evidence" value="ECO:0007669"/>
    <property type="project" value="TreeGrafter"/>
</dbReference>
<feature type="binding site" evidence="2">
    <location>
        <position position="127"/>
    </location>
    <ligand>
        <name>substrate</name>
    </ligand>
</feature>
<dbReference type="AlphaFoldDB" id="A0A2D0KQD4"/>
<evidence type="ECO:0000313" key="4">
    <source>
        <dbReference type="EMBL" id="PHM65447.1"/>
    </source>
</evidence>
<reference evidence="4 5" key="1">
    <citation type="journal article" date="2017" name="Nat. Microbiol.">
        <title>Natural product diversity associated with the nematode symbionts Photorhabdus and Xenorhabdus.</title>
        <authorList>
            <person name="Tobias N.J."/>
            <person name="Wolff H."/>
            <person name="Djahanschiri B."/>
            <person name="Grundmann F."/>
            <person name="Kronenwerth M."/>
            <person name="Shi Y.M."/>
            <person name="Simonyi S."/>
            <person name="Grun P."/>
            <person name="Shapiro-Ilan D."/>
            <person name="Pidot S.J."/>
            <person name="Stinear T.P."/>
            <person name="Ebersberger I."/>
            <person name="Bode H.B."/>
        </authorList>
    </citation>
    <scope>NUCLEOTIDE SEQUENCE [LARGE SCALE GENOMIC DNA]</scope>
    <source>
        <strain evidence="4 5">DSM 17904</strain>
    </source>
</reference>
<dbReference type="SUPFAM" id="SSF63829">
    <property type="entry name" value="Calcium-dependent phosphotriesterase"/>
    <property type="match status" value="1"/>
</dbReference>
<dbReference type="EMBL" id="NJAJ01000016">
    <property type="protein sequence ID" value="PHM65447.1"/>
    <property type="molecule type" value="Genomic_DNA"/>
</dbReference>
<dbReference type="Pfam" id="PF08450">
    <property type="entry name" value="SGL"/>
    <property type="match status" value="1"/>
</dbReference>
<accession>A0A2D0KQD4</accession>
<evidence type="ECO:0000256" key="1">
    <source>
        <dbReference type="ARBA" id="ARBA00008853"/>
    </source>
</evidence>
<protein>
    <submittedName>
        <fullName evidence="4">Gluconolactonase</fullName>
    </submittedName>
</protein>
<evidence type="ECO:0000256" key="2">
    <source>
        <dbReference type="PIRSR" id="PIRSR605511-2"/>
    </source>
</evidence>
<keyword evidence="5" id="KW-1185">Reference proteome</keyword>
<feature type="domain" description="SMP-30/Gluconolactonase/LRE-like region" evidence="3">
    <location>
        <begin position="19"/>
        <end position="271"/>
    </location>
</feature>